<evidence type="ECO:0000256" key="4">
    <source>
        <dbReference type="ARBA" id="ARBA00022723"/>
    </source>
</evidence>
<sequence length="272" mass="30160">MSGQKCLWGYDNDNGPHTWCRQYPKAAGAFQSPINIDPASAIYAARLNNPPLHFNYQQALTGCSLCNNGHSFQVSTESDTASMEGGPLISRYQFAQFHMHWGSGNGWGSEHALDGKVFPAELHLVHWNSKKFTSSQEAAAIKDGLAVLGVFVEVGLAHPALERVLSRFEAIRQPDSKTSISGGINLADFLPSNTTEFFTYEGSLTTPPCFESVQWIVFRKPITMSQEQLDRLRSLKGRSQSSDQQLVNNYRHLIPLGSRKLYTTCKTGSRSE</sequence>
<dbReference type="PANTHER" id="PTHR18952">
    <property type="entry name" value="CARBONIC ANHYDRASE"/>
    <property type="match status" value="1"/>
</dbReference>
<dbReference type="Proteomes" id="UP000215902">
    <property type="component" value="Unassembled WGS sequence"/>
</dbReference>
<dbReference type="PROSITE" id="PS51144">
    <property type="entry name" value="ALPHA_CA_2"/>
    <property type="match status" value="1"/>
</dbReference>
<evidence type="ECO:0000313" key="12">
    <source>
        <dbReference type="Proteomes" id="UP000215902"/>
    </source>
</evidence>
<dbReference type="PROSITE" id="PS00162">
    <property type="entry name" value="ALPHA_CA_1"/>
    <property type="match status" value="1"/>
</dbReference>
<dbReference type="EMBL" id="NIVC01001820">
    <property type="protein sequence ID" value="PAA63707.1"/>
    <property type="molecule type" value="Genomic_DNA"/>
</dbReference>
<dbReference type="EC" id="4.2.1.1" evidence="3 9"/>
<dbReference type="SUPFAM" id="SSF51069">
    <property type="entry name" value="Carbonic anhydrase"/>
    <property type="match status" value="1"/>
</dbReference>
<protein>
    <recommendedName>
        <fullName evidence="3 9">Carbonic anhydrase</fullName>
        <ecNumber evidence="3 9">4.2.1.1</ecNumber>
    </recommendedName>
</protein>
<evidence type="ECO:0000256" key="1">
    <source>
        <dbReference type="ARBA" id="ARBA00002904"/>
    </source>
</evidence>
<dbReference type="InterPro" id="IPR036398">
    <property type="entry name" value="CA_dom_sf"/>
</dbReference>
<accession>A0A267ES53</accession>
<dbReference type="Pfam" id="PF00194">
    <property type="entry name" value="Carb_anhydrase"/>
    <property type="match status" value="1"/>
</dbReference>
<dbReference type="GO" id="GO:0008270">
    <property type="term" value="F:zinc ion binding"/>
    <property type="evidence" value="ECO:0007669"/>
    <property type="project" value="UniProtKB-UniRule"/>
</dbReference>
<keyword evidence="7 9" id="KW-0456">Lyase</keyword>
<dbReference type="STRING" id="282301.A0A267ES53"/>
<dbReference type="PANTHER" id="PTHR18952:SF265">
    <property type="entry name" value="CARBONIC ANHYDRASE"/>
    <property type="match status" value="1"/>
</dbReference>
<keyword evidence="5 9" id="KW-0862">Zinc</keyword>
<evidence type="ECO:0000256" key="8">
    <source>
        <dbReference type="ARBA" id="ARBA00048348"/>
    </source>
</evidence>
<dbReference type="InterPro" id="IPR018338">
    <property type="entry name" value="Carbonic_anhydrase_a-class_CS"/>
</dbReference>
<dbReference type="SMART" id="SM01057">
    <property type="entry name" value="Carb_anhydrase"/>
    <property type="match status" value="1"/>
</dbReference>
<evidence type="ECO:0000256" key="7">
    <source>
        <dbReference type="ARBA" id="ARBA00023239"/>
    </source>
</evidence>
<keyword evidence="12" id="KW-1185">Reference proteome</keyword>
<comment type="similarity">
    <text evidence="2 9">Belongs to the alpha-carbonic anhydrase family.</text>
</comment>
<evidence type="ECO:0000259" key="10">
    <source>
        <dbReference type="PROSITE" id="PS51144"/>
    </source>
</evidence>
<comment type="function">
    <text evidence="1 9">Reversible hydration of carbon dioxide.</text>
</comment>
<dbReference type="InterPro" id="IPR023561">
    <property type="entry name" value="Carbonic_anhydrase_a-class"/>
</dbReference>
<comment type="caution">
    <text evidence="11">The sequence shown here is derived from an EMBL/GenBank/DDBJ whole genome shotgun (WGS) entry which is preliminary data.</text>
</comment>
<gene>
    <name evidence="11" type="ORF">BOX15_Mlig020617g1</name>
</gene>
<dbReference type="AlphaFoldDB" id="A0A267ES53"/>
<reference evidence="11 12" key="1">
    <citation type="submission" date="2017-06" db="EMBL/GenBank/DDBJ databases">
        <title>A platform for efficient transgenesis in Macrostomum lignano, a flatworm model organism for stem cell research.</title>
        <authorList>
            <person name="Berezikov E."/>
        </authorList>
    </citation>
    <scope>NUCLEOTIDE SEQUENCE [LARGE SCALE GENOMIC DNA]</scope>
    <source>
        <strain evidence="11">DV1</strain>
        <tissue evidence="11">Whole organism</tissue>
    </source>
</reference>
<evidence type="ECO:0000256" key="2">
    <source>
        <dbReference type="ARBA" id="ARBA00010718"/>
    </source>
</evidence>
<proteinExistence type="inferred from homology"/>
<dbReference type="GO" id="GO:0004089">
    <property type="term" value="F:carbonate dehydratase activity"/>
    <property type="evidence" value="ECO:0007669"/>
    <property type="project" value="UniProtKB-UniRule"/>
</dbReference>
<dbReference type="OrthoDB" id="429145at2759"/>
<dbReference type="Gene3D" id="3.10.200.10">
    <property type="entry name" value="Alpha carbonic anhydrase"/>
    <property type="match status" value="1"/>
</dbReference>
<dbReference type="InterPro" id="IPR001148">
    <property type="entry name" value="CA_dom"/>
</dbReference>
<evidence type="ECO:0000313" key="11">
    <source>
        <dbReference type="EMBL" id="PAA63707.1"/>
    </source>
</evidence>
<comment type="catalytic activity">
    <reaction evidence="8 9">
        <text>hydrogencarbonate + H(+) = CO2 + H2O</text>
        <dbReference type="Rhea" id="RHEA:10748"/>
        <dbReference type="ChEBI" id="CHEBI:15377"/>
        <dbReference type="ChEBI" id="CHEBI:15378"/>
        <dbReference type="ChEBI" id="CHEBI:16526"/>
        <dbReference type="ChEBI" id="CHEBI:17544"/>
        <dbReference type="EC" id="4.2.1.1"/>
    </reaction>
</comment>
<organism evidence="11 12">
    <name type="scientific">Macrostomum lignano</name>
    <dbReference type="NCBI Taxonomy" id="282301"/>
    <lineage>
        <taxon>Eukaryota</taxon>
        <taxon>Metazoa</taxon>
        <taxon>Spiralia</taxon>
        <taxon>Lophotrochozoa</taxon>
        <taxon>Platyhelminthes</taxon>
        <taxon>Rhabditophora</taxon>
        <taxon>Macrostomorpha</taxon>
        <taxon>Macrostomida</taxon>
        <taxon>Macrostomidae</taxon>
        <taxon>Macrostomum</taxon>
    </lineage>
</organism>
<evidence type="ECO:0000256" key="5">
    <source>
        <dbReference type="ARBA" id="ARBA00022833"/>
    </source>
</evidence>
<evidence type="ECO:0000256" key="6">
    <source>
        <dbReference type="ARBA" id="ARBA00023180"/>
    </source>
</evidence>
<dbReference type="FunFam" id="3.10.200.10:FF:000003">
    <property type="entry name" value="Carbonic anhydrase 12"/>
    <property type="match status" value="1"/>
</dbReference>
<keyword evidence="4 9" id="KW-0479">Metal-binding</keyword>
<keyword evidence="6" id="KW-0325">Glycoprotein</keyword>
<comment type="cofactor">
    <cofactor evidence="9">
        <name>Zn(2+)</name>
        <dbReference type="ChEBI" id="CHEBI:29105"/>
    </cofactor>
</comment>
<dbReference type="CDD" id="cd00326">
    <property type="entry name" value="alpha_CA"/>
    <property type="match status" value="1"/>
</dbReference>
<evidence type="ECO:0000256" key="3">
    <source>
        <dbReference type="ARBA" id="ARBA00012925"/>
    </source>
</evidence>
<evidence type="ECO:0000256" key="9">
    <source>
        <dbReference type="RuleBase" id="RU367011"/>
    </source>
</evidence>
<feature type="domain" description="Alpha-carbonic anhydrase" evidence="10">
    <location>
        <begin position="6"/>
        <end position="265"/>
    </location>
</feature>
<name>A0A267ES53_9PLAT</name>